<evidence type="ECO:0000313" key="7">
    <source>
        <dbReference type="Proteomes" id="UP000198816"/>
    </source>
</evidence>
<dbReference type="Proteomes" id="UP000198816">
    <property type="component" value="Unassembled WGS sequence"/>
</dbReference>
<organism evidence="6 7">
    <name type="scientific">Thiocapsa roseopersicina</name>
    <dbReference type="NCBI Taxonomy" id="1058"/>
    <lineage>
        <taxon>Bacteria</taxon>
        <taxon>Pseudomonadati</taxon>
        <taxon>Pseudomonadota</taxon>
        <taxon>Gammaproteobacteria</taxon>
        <taxon>Chromatiales</taxon>
        <taxon>Chromatiaceae</taxon>
        <taxon>Thiocapsa</taxon>
    </lineage>
</organism>
<feature type="chain" id="PRO_5011467464" evidence="5">
    <location>
        <begin position="27"/>
        <end position="600"/>
    </location>
</feature>
<dbReference type="InterPro" id="IPR051012">
    <property type="entry name" value="CellSynth/LPSAsmb/PSIAsmb"/>
</dbReference>
<keyword evidence="7" id="KW-1185">Reference proteome</keyword>
<dbReference type="AlphaFoldDB" id="A0A1H2QL13"/>
<dbReference type="PANTHER" id="PTHR45586:SF1">
    <property type="entry name" value="LIPOPOLYSACCHARIDE ASSEMBLY PROTEIN B"/>
    <property type="match status" value="1"/>
</dbReference>
<dbReference type="InterPro" id="IPR019734">
    <property type="entry name" value="TPR_rpt"/>
</dbReference>
<evidence type="ECO:0000313" key="6">
    <source>
        <dbReference type="EMBL" id="SDW07846.1"/>
    </source>
</evidence>
<evidence type="ECO:0000256" key="5">
    <source>
        <dbReference type="SAM" id="SignalP"/>
    </source>
</evidence>
<name>A0A1H2QL13_THIRO</name>
<dbReference type="Pfam" id="PF13181">
    <property type="entry name" value="TPR_8"/>
    <property type="match status" value="1"/>
</dbReference>
<dbReference type="OrthoDB" id="9766710at2"/>
<feature type="region of interest" description="Disordered" evidence="4">
    <location>
        <begin position="30"/>
        <end position="66"/>
    </location>
</feature>
<keyword evidence="1" id="KW-0677">Repeat</keyword>
<evidence type="ECO:0000256" key="4">
    <source>
        <dbReference type="SAM" id="MobiDB-lite"/>
    </source>
</evidence>
<evidence type="ECO:0000256" key="1">
    <source>
        <dbReference type="ARBA" id="ARBA00022737"/>
    </source>
</evidence>
<reference evidence="7" key="1">
    <citation type="submission" date="2016-10" db="EMBL/GenBank/DDBJ databases">
        <authorList>
            <person name="Varghese N."/>
            <person name="Submissions S."/>
        </authorList>
    </citation>
    <scope>NUCLEOTIDE SEQUENCE [LARGE SCALE GENOMIC DNA]</scope>
    <source>
        <strain evidence="7">DSM 217</strain>
    </source>
</reference>
<dbReference type="SMART" id="SM00028">
    <property type="entry name" value="TPR"/>
    <property type="match status" value="7"/>
</dbReference>
<proteinExistence type="predicted"/>
<dbReference type="RefSeq" id="WP_093027446.1">
    <property type="nucleotide sequence ID" value="NZ_FNNZ01000001.1"/>
</dbReference>
<dbReference type="Pfam" id="PF13432">
    <property type="entry name" value="TPR_16"/>
    <property type="match status" value="1"/>
</dbReference>
<dbReference type="Pfam" id="PF14559">
    <property type="entry name" value="TPR_19"/>
    <property type="match status" value="2"/>
</dbReference>
<dbReference type="PANTHER" id="PTHR45586">
    <property type="entry name" value="TPR REPEAT-CONTAINING PROTEIN PA4667"/>
    <property type="match status" value="1"/>
</dbReference>
<dbReference type="InterPro" id="IPR013105">
    <property type="entry name" value="TPR_2"/>
</dbReference>
<dbReference type="Pfam" id="PF07719">
    <property type="entry name" value="TPR_2"/>
    <property type="match status" value="1"/>
</dbReference>
<dbReference type="Gene3D" id="1.25.40.10">
    <property type="entry name" value="Tetratricopeptide repeat domain"/>
    <property type="match status" value="3"/>
</dbReference>
<keyword evidence="5" id="KW-0732">Signal</keyword>
<dbReference type="STRING" id="1058.SAMN05421783_101323"/>
<gene>
    <name evidence="6" type="ORF">SAMN05421783_101323</name>
</gene>
<dbReference type="PROSITE" id="PS50005">
    <property type="entry name" value="TPR"/>
    <property type="match status" value="1"/>
</dbReference>
<feature type="repeat" description="TPR" evidence="3">
    <location>
        <begin position="515"/>
        <end position="548"/>
    </location>
</feature>
<dbReference type="InterPro" id="IPR011990">
    <property type="entry name" value="TPR-like_helical_dom_sf"/>
</dbReference>
<dbReference type="SUPFAM" id="SSF48452">
    <property type="entry name" value="TPR-like"/>
    <property type="match status" value="2"/>
</dbReference>
<accession>A0A1H2QL13</accession>
<feature type="compositionally biased region" description="Basic and acidic residues" evidence="4">
    <location>
        <begin position="49"/>
        <end position="60"/>
    </location>
</feature>
<evidence type="ECO:0000256" key="2">
    <source>
        <dbReference type="ARBA" id="ARBA00022803"/>
    </source>
</evidence>
<feature type="compositionally biased region" description="Low complexity" evidence="4">
    <location>
        <begin position="30"/>
        <end position="40"/>
    </location>
</feature>
<protein>
    <submittedName>
        <fullName evidence="6">Flp pilus assembly protein TadD, contains TPR repeats</fullName>
    </submittedName>
</protein>
<dbReference type="EMBL" id="FNNZ01000001">
    <property type="protein sequence ID" value="SDW07846.1"/>
    <property type="molecule type" value="Genomic_DNA"/>
</dbReference>
<sequence>MPRSFLLSTVGGFFAVLAFLSAGAFAQIPDPASSPESTPAPAGPPQPERSADTQADRPEADAAGLSGGLDADQIYAVLVAEIAARRGDMDTAFTYYLEAADLTKDPRLTELAVRSAITAGNDAATEQGLRRWLDLDPTSTGAHQMGAFSRIKANDHEGALMHLMRLVQLSPDDPDAAFGQAAAIISRAPTPAARVGLMQALADQFPQSAHAQQSLAMVAASASQLEIADAAARRALELSPEWNKPRLFLVKLLISSDKRGEARSLLEEYLALSPDDQVLRMLYGQLLVEEEEFSSARDVFQRLLDNRPKEPDVLFAVGVLSLQLEDTEGARIYFTRLYETGERRDEAAFYLGQVEERAENPEAALAWYGKVKGTNSVDAQIRTALLSAKGGDIRRAREILQQLRDRGPDNAVLLYLVETEILESVGRPDEAMAIFDSALQAFPDDENLLYARALSAVKLDRIVLAEQDLRRIIEIDPEHADALNALGYTLADRTDRYAEAKGYIEKAYALKPDEPAILDSMGWVHYRLGDYETALDYLRRALEHLSDGEIAAHLGEVLWAMNRREEALEVWEAAAKEHPDHGYLKEVMGRHRASGGEPSR</sequence>
<keyword evidence="2 3" id="KW-0802">TPR repeat</keyword>
<feature type="signal peptide" evidence="5">
    <location>
        <begin position="1"/>
        <end position="26"/>
    </location>
</feature>
<evidence type="ECO:0000256" key="3">
    <source>
        <dbReference type="PROSITE-ProRule" id="PRU00339"/>
    </source>
</evidence>